<proteinExistence type="predicted"/>
<evidence type="ECO:0000313" key="1">
    <source>
        <dbReference type="EMBL" id="AAX48177.1"/>
    </source>
</evidence>
<reference evidence="1" key="1">
    <citation type="journal article" date="2005" name="Environ. Microbiol.">
        <title>Aerobic anoxygenic photosynthesis genes and operons in uncultured bacteria in the Delaware River.</title>
        <authorList>
            <person name="Waidner L.A."/>
            <person name="Kirchman D.L."/>
        </authorList>
    </citation>
    <scope>NUCLEOTIDE SEQUENCE</scope>
</reference>
<gene>
    <name evidence="1" type="ORF">DelRiverFos13D03.34</name>
</gene>
<organism evidence="1">
    <name type="scientific">uncultured proteobacterium DelRiverFos13D03</name>
    <dbReference type="NCBI Taxonomy" id="311564"/>
    <lineage>
        <taxon>Bacteria</taxon>
        <taxon>Pseudomonadati</taxon>
        <taxon>Pseudomonadota</taxon>
        <taxon>environmental samples</taxon>
    </lineage>
</organism>
<accession>Q58PQ4</accession>
<name>Q58PQ4_9PROT</name>
<dbReference type="EMBL" id="AY912081">
    <property type="protein sequence ID" value="AAX48177.1"/>
    <property type="molecule type" value="Genomic_DNA"/>
</dbReference>
<sequence>MIPGEGEEAVHLDRPFPLPYTPLVWGNLPIGHDSFWPYRWPSSISVA</sequence>
<dbReference type="AlphaFoldDB" id="Q58PQ4"/>
<protein>
    <submittedName>
        <fullName evidence="1">Uncharacterized protein</fullName>
    </submittedName>
</protein>